<gene>
    <name evidence="2" type="ORF">GXY80_12040</name>
</gene>
<accession>A0A971M6F2</accession>
<evidence type="ECO:0000256" key="1">
    <source>
        <dbReference type="SAM" id="MobiDB-lite"/>
    </source>
</evidence>
<dbReference type="AlphaFoldDB" id="A0A971M6F2"/>
<reference evidence="2" key="2">
    <citation type="submission" date="2020-01" db="EMBL/GenBank/DDBJ databases">
        <authorList>
            <person name="Campanaro S."/>
        </authorList>
    </citation>
    <scope>NUCLEOTIDE SEQUENCE</scope>
    <source>
        <strain evidence="2">AS06rmzACSIP_7</strain>
    </source>
</reference>
<sequence>MLVCIRNLTQRPVIVRCNSGEALHLAPGIVSAAIPDAEVRDNPKIRKLISRCVIVLQEAEVTAPTGKAKREMPKEKKKAKATRYRK</sequence>
<reference evidence="2" key="1">
    <citation type="journal article" date="2020" name="Biotechnol. Biofuels">
        <title>New insights from the biogas microbiome by comprehensive genome-resolved metagenomics of nearly 1600 species originating from multiple anaerobic digesters.</title>
        <authorList>
            <person name="Campanaro S."/>
            <person name="Treu L."/>
            <person name="Rodriguez-R L.M."/>
            <person name="Kovalovszki A."/>
            <person name="Ziels R.M."/>
            <person name="Maus I."/>
            <person name="Zhu X."/>
            <person name="Kougias P.G."/>
            <person name="Basile A."/>
            <person name="Luo G."/>
            <person name="Schluter A."/>
            <person name="Konstantinidis K.T."/>
            <person name="Angelidaki I."/>
        </authorList>
    </citation>
    <scope>NUCLEOTIDE SEQUENCE</scope>
    <source>
        <strain evidence="2">AS06rmzACSIP_7</strain>
    </source>
</reference>
<evidence type="ECO:0000313" key="2">
    <source>
        <dbReference type="EMBL" id="NLW36189.1"/>
    </source>
</evidence>
<protein>
    <submittedName>
        <fullName evidence="2">Uncharacterized protein</fullName>
    </submittedName>
</protein>
<proteinExistence type="predicted"/>
<dbReference type="EMBL" id="JAAYEE010000220">
    <property type="protein sequence ID" value="NLW36189.1"/>
    <property type="molecule type" value="Genomic_DNA"/>
</dbReference>
<feature type="compositionally biased region" description="Basic residues" evidence="1">
    <location>
        <begin position="75"/>
        <end position="86"/>
    </location>
</feature>
<organism evidence="2 3">
    <name type="scientific">Syntrophorhabdus aromaticivorans</name>
    <dbReference type="NCBI Taxonomy" id="328301"/>
    <lineage>
        <taxon>Bacteria</taxon>
        <taxon>Pseudomonadati</taxon>
        <taxon>Thermodesulfobacteriota</taxon>
        <taxon>Syntrophorhabdia</taxon>
        <taxon>Syntrophorhabdales</taxon>
        <taxon>Syntrophorhabdaceae</taxon>
        <taxon>Syntrophorhabdus</taxon>
    </lineage>
</organism>
<name>A0A971M6F2_9BACT</name>
<dbReference type="Proteomes" id="UP000777265">
    <property type="component" value="Unassembled WGS sequence"/>
</dbReference>
<evidence type="ECO:0000313" key="3">
    <source>
        <dbReference type="Proteomes" id="UP000777265"/>
    </source>
</evidence>
<feature type="region of interest" description="Disordered" evidence="1">
    <location>
        <begin position="64"/>
        <end position="86"/>
    </location>
</feature>
<comment type="caution">
    <text evidence="2">The sequence shown here is derived from an EMBL/GenBank/DDBJ whole genome shotgun (WGS) entry which is preliminary data.</text>
</comment>